<gene>
    <name evidence="2" type="ORF">PVK06_005745</name>
</gene>
<evidence type="ECO:0000259" key="1">
    <source>
        <dbReference type="Pfam" id="PF14291"/>
    </source>
</evidence>
<feature type="domain" description="DUF4371" evidence="1">
    <location>
        <begin position="10"/>
        <end position="131"/>
    </location>
</feature>
<evidence type="ECO:0000313" key="3">
    <source>
        <dbReference type="Proteomes" id="UP001358586"/>
    </source>
</evidence>
<sequence length="141" mass="16685">MKNYLNLQNSLENIEKINEKQNYEQVKNIRSILTSKIQGFIREETEDSKFCIIVYEAHDEQNKEQMTVILQFFYKEGFICERFFDLIHVKDTTSLALKKAICEVLLRHLLNMDDIHGQGHDGASNMHNEWNDLQVLFTKKC</sequence>
<dbReference type="PANTHER" id="PTHR45749">
    <property type="match status" value="1"/>
</dbReference>
<dbReference type="Proteomes" id="UP001358586">
    <property type="component" value="Chromosome 2"/>
</dbReference>
<name>A0ABR0QWS4_GOSAR</name>
<dbReference type="InterPro" id="IPR025398">
    <property type="entry name" value="DUF4371"/>
</dbReference>
<evidence type="ECO:0000313" key="2">
    <source>
        <dbReference type="EMBL" id="KAK5843293.1"/>
    </source>
</evidence>
<dbReference type="EMBL" id="JARKNE010000002">
    <property type="protein sequence ID" value="KAK5843293.1"/>
    <property type="molecule type" value="Genomic_DNA"/>
</dbReference>
<proteinExistence type="predicted"/>
<accession>A0ABR0QWS4</accession>
<organism evidence="2 3">
    <name type="scientific">Gossypium arboreum</name>
    <name type="common">Tree cotton</name>
    <name type="synonym">Gossypium nanking</name>
    <dbReference type="NCBI Taxonomy" id="29729"/>
    <lineage>
        <taxon>Eukaryota</taxon>
        <taxon>Viridiplantae</taxon>
        <taxon>Streptophyta</taxon>
        <taxon>Embryophyta</taxon>
        <taxon>Tracheophyta</taxon>
        <taxon>Spermatophyta</taxon>
        <taxon>Magnoliopsida</taxon>
        <taxon>eudicotyledons</taxon>
        <taxon>Gunneridae</taxon>
        <taxon>Pentapetalae</taxon>
        <taxon>rosids</taxon>
        <taxon>malvids</taxon>
        <taxon>Malvales</taxon>
        <taxon>Malvaceae</taxon>
        <taxon>Malvoideae</taxon>
        <taxon>Gossypium</taxon>
    </lineage>
</organism>
<reference evidence="2 3" key="1">
    <citation type="submission" date="2023-03" db="EMBL/GenBank/DDBJ databases">
        <title>WGS of Gossypium arboreum.</title>
        <authorList>
            <person name="Yu D."/>
        </authorList>
    </citation>
    <scope>NUCLEOTIDE SEQUENCE [LARGE SCALE GENOMIC DNA]</scope>
    <source>
        <tissue evidence="2">Leaf</tissue>
    </source>
</reference>
<comment type="caution">
    <text evidence="2">The sequence shown here is derived from an EMBL/GenBank/DDBJ whole genome shotgun (WGS) entry which is preliminary data.</text>
</comment>
<keyword evidence="3" id="KW-1185">Reference proteome</keyword>
<dbReference type="Pfam" id="PF14291">
    <property type="entry name" value="DUF4371"/>
    <property type="match status" value="1"/>
</dbReference>
<dbReference type="PANTHER" id="PTHR45749:SF37">
    <property type="entry name" value="OS05G0311600 PROTEIN"/>
    <property type="match status" value="1"/>
</dbReference>
<protein>
    <recommendedName>
        <fullName evidence="1">DUF4371 domain-containing protein</fullName>
    </recommendedName>
</protein>